<reference evidence="1 2" key="1">
    <citation type="submission" date="2019-10" db="EMBL/GenBank/DDBJ databases">
        <title>New species of Slilvanegrellaceae.</title>
        <authorList>
            <person name="Pitt A."/>
            <person name="Hahn M.W."/>
        </authorList>
    </citation>
    <scope>NUCLEOTIDE SEQUENCE [LARGE SCALE GENOMIC DNA]</scope>
    <source>
        <strain evidence="1 2">SP-Ram-0.45-NSY-1</strain>
    </source>
</reference>
<gene>
    <name evidence="1" type="ORF">GCL60_04900</name>
</gene>
<dbReference type="RefSeq" id="WP_153418895.1">
    <property type="nucleotide sequence ID" value="NZ_WFLM01000002.1"/>
</dbReference>
<comment type="caution">
    <text evidence="1">The sequence shown here is derived from an EMBL/GenBank/DDBJ whole genome shotgun (WGS) entry which is preliminary data.</text>
</comment>
<sequence length="511" mass="58535">MVIKNNFRSNLIIISFFISQNIFANYYSEEELQQPSREHVVSIDSIYKNQMDLDKIQYTKKQYEYHNLKKRGLLEDLWCVIGTYCPWLNPRPAVYSNQNEQNNHILLPTPTINDLVHPEFDPQAVPSILLNEIQEINIVQPNDAADSALNFLLPDTYVDSRQDLYPNETQSIKKETSRERIRALKIEFWNLTWLQLEDYRDRLSEYIHSIQFPTASSVIDVSLGSATELVRQDPESALNILDAYMLVAKSNGAQKQPQQKTIEFTKAERLIAATCTFTRSELIAEPEAECASLALKKIKPNNKKTIATSSHILTSKSFYLRDNNSNQITFNSIISGIKPRNLPSNYSRDHIVAVGYDGAEPTNGNYNLFYLMDFRNTTKQRSPFGIDHILGSPNKQEKSHRDEWKKLGIDADQKGRSELARIIMTALTSPEQPETQKKRGVNNNNNLSRTYSRIVVPRIDGRGNDIYTDILIAFSMNGNVITAYPIRNAEHLIEETNNSHEKAKSSQEEIK</sequence>
<dbReference type="Proteomes" id="UP000437748">
    <property type="component" value="Unassembled WGS sequence"/>
</dbReference>
<proteinExistence type="predicted"/>
<protein>
    <submittedName>
        <fullName evidence="1">Uncharacterized protein</fullName>
    </submittedName>
</protein>
<evidence type="ECO:0000313" key="2">
    <source>
        <dbReference type="Proteomes" id="UP000437748"/>
    </source>
</evidence>
<keyword evidence="2" id="KW-1185">Reference proteome</keyword>
<dbReference type="EMBL" id="WFLM01000002">
    <property type="protein sequence ID" value="KAB8039599.1"/>
    <property type="molecule type" value="Genomic_DNA"/>
</dbReference>
<dbReference type="AlphaFoldDB" id="A0A6N6VV15"/>
<organism evidence="1 2">
    <name type="scientific">Silvanigrella paludirubra</name>
    <dbReference type="NCBI Taxonomy" id="2499159"/>
    <lineage>
        <taxon>Bacteria</taxon>
        <taxon>Pseudomonadati</taxon>
        <taxon>Bdellovibrionota</taxon>
        <taxon>Oligoflexia</taxon>
        <taxon>Silvanigrellales</taxon>
        <taxon>Silvanigrellaceae</taxon>
        <taxon>Silvanigrella</taxon>
    </lineage>
</organism>
<dbReference type="OrthoDB" id="9122040at2"/>
<name>A0A6N6VV15_9BACT</name>
<accession>A0A6N6VV15</accession>
<evidence type="ECO:0000313" key="1">
    <source>
        <dbReference type="EMBL" id="KAB8039599.1"/>
    </source>
</evidence>